<dbReference type="Proteomes" id="UP001479290">
    <property type="component" value="Unassembled WGS sequence"/>
</dbReference>
<dbReference type="Pfam" id="PF13424">
    <property type="entry name" value="TPR_12"/>
    <property type="match status" value="1"/>
</dbReference>
<feature type="region of interest" description="Disordered" evidence="1">
    <location>
        <begin position="1"/>
        <end position="33"/>
    </location>
</feature>
<evidence type="ECO:0000256" key="1">
    <source>
        <dbReference type="SAM" id="MobiDB-lite"/>
    </source>
</evidence>
<dbReference type="InterPro" id="IPR011990">
    <property type="entry name" value="TPR-like_helical_dom_sf"/>
</dbReference>
<dbReference type="SMART" id="SM00028">
    <property type="entry name" value="TPR"/>
    <property type="match status" value="7"/>
</dbReference>
<keyword evidence="3" id="KW-1185">Reference proteome</keyword>
<protein>
    <recommendedName>
        <fullName evidence="4">Tetratricopeptide repeat protein 24</fullName>
    </recommendedName>
</protein>
<reference evidence="2 3" key="1">
    <citation type="submission" date="2024-05" db="EMBL/GenBank/DDBJ databases">
        <title>A high-quality chromosomal-level genome assembly of Topmouth culter (Culter alburnus).</title>
        <authorList>
            <person name="Zhao H."/>
        </authorList>
    </citation>
    <scope>NUCLEOTIDE SEQUENCE [LARGE SCALE GENOMIC DNA]</scope>
    <source>
        <strain evidence="2">CATC2023</strain>
        <tissue evidence="2">Muscle</tissue>
    </source>
</reference>
<gene>
    <name evidence="2" type="ORF">ABG768_009363</name>
</gene>
<dbReference type="PANTHER" id="PTHR47050:SF1">
    <property type="entry name" value="TETRATRICOPEPTIDE REPEAT PROTEIN 24-LIKE"/>
    <property type="match status" value="1"/>
</dbReference>
<dbReference type="InterPro" id="IPR019734">
    <property type="entry name" value="TPR_rpt"/>
</dbReference>
<name>A0AAW1ZMA9_CULAL</name>
<dbReference type="InterPro" id="IPR024812">
    <property type="entry name" value="TPR_24"/>
</dbReference>
<feature type="region of interest" description="Disordered" evidence="1">
    <location>
        <begin position="534"/>
        <end position="560"/>
    </location>
</feature>
<sequence>MASDGSPVRDAREKQKQKRKKADRSRSDVEETDAQVEIERLTAAGHAALQSGDNNAALRSFRSALKAATKLREKRLQRTCALNLGAAYVEAGEPQKGLDVLSRAQPGERGERIADLQFNLATAHEALGEQTQAAHRYLQAAQLYRSQGDAAAEGDTCVRLARCHLQRKEWDEAAVSFRRAAESYKTAGNTPAAALALKDAGKHMLQSGRNATDDIISVLTDSLEMSANISDQETLGKLLNDVGLSFSQMRLFSEASECYEQALPLVASKPHRLAVVLQNLGAVHNTLGQYQQAVRFHREAAALHGSLGSRGAQGRCFSNLGFALVEMDELEEAWESYIHAQQAFRDTDDASGQWQACEGLGGIKLQMRDPEKAAVYYKDALRLLCKCQDVSSSVQERLVSKLSEALQQKLLLQQRAAATHRTVPERHHNRRLPRSMAVQSEVQQWRREMPNGAVDGEIPATDGKRHNESIMSSESRPRQEQEQADHHNALPEANRNLNNTYDKAELHQQNFPSESSGHGDLSAESMKPRPVQMNGTHPLVRSTVTPPLTQHDSDEATPLTRRLKSRFCTVM</sequence>
<organism evidence="2 3">
    <name type="scientific">Culter alburnus</name>
    <name type="common">Topmouth culter</name>
    <dbReference type="NCBI Taxonomy" id="194366"/>
    <lineage>
        <taxon>Eukaryota</taxon>
        <taxon>Metazoa</taxon>
        <taxon>Chordata</taxon>
        <taxon>Craniata</taxon>
        <taxon>Vertebrata</taxon>
        <taxon>Euteleostomi</taxon>
        <taxon>Actinopterygii</taxon>
        <taxon>Neopterygii</taxon>
        <taxon>Teleostei</taxon>
        <taxon>Ostariophysi</taxon>
        <taxon>Cypriniformes</taxon>
        <taxon>Xenocyprididae</taxon>
        <taxon>Xenocypridinae</taxon>
        <taxon>Culter</taxon>
    </lineage>
</organism>
<accession>A0AAW1ZMA9</accession>
<evidence type="ECO:0000313" key="3">
    <source>
        <dbReference type="Proteomes" id="UP001479290"/>
    </source>
</evidence>
<dbReference type="PANTHER" id="PTHR47050">
    <property type="entry name" value="TETRATRICOPEPTIDE REPEAT PROTEIN 24"/>
    <property type="match status" value="1"/>
</dbReference>
<dbReference type="Pfam" id="PF14938">
    <property type="entry name" value="SNAP"/>
    <property type="match status" value="1"/>
</dbReference>
<dbReference type="Gene3D" id="1.25.40.10">
    <property type="entry name" value="Tetratricopeptide repeat domain"/>
    <property type="match status" value="3"/>
</dbReference>
<dbReference type="AlphaFoldDB" id="A0AAW1ZMA9"/>
<comment type="caution">
    <text evidence="2">The sequence shown here is derived from an EMBL/GenBank/DDBJ whole genome shotgun (WGS) entry which is preliminary data.</text>
</comment>
<proteinExistence type="predicted"/>
<feature type="compositionally biased region" description="Basic and acidic residues" evidence="1">
    <location>
        <begin position="475"/>
        <end position="485"/>
    </location>
</feature>
<dbReference type="EMBL" id="JAWDJR010000016">
    <property type="protein sequence ID" value="KAK9961586.1"/>
    <property type="molecule type" value="Genomic_DNA"/>
</dbReference>
<dbReference type="SUPFAM" id="SSF48452">
    <property type="entry name" value="TPR-like"/>
    <property type="match status" value="2"/>
</dbReference>
<feature type="region of interest" description="Disordered" evidence="1">
    <location>
        <begin position="417"/>
        <end position="485"/>
    </location>
</feature>
<evidence type="ECO:0000313" key="2">
    <source>
        <dbReference type="EMBL" id="KAK9961586.1"/>
    </source>
</evidence>
<evidence type="ECO:0008006" key="4">
    <source>
        <dbReference type="Google" id="ProtNLM"/>
    </source>
</evidence>